<evidence type="ECO:0000259" key="6">
    <source>
        <dbReference type="Pfam" id="PF00150"/>
    </source>
</evidence>
<dbReference type="Proteomes" id="UP000818266">
    <property type="component" value="Unassembled WGS sequence"/>
</dbReference>
<dbReference type="PANTHER" id="PTHR34142">
    <property type="entry name" value="ENDO-BETA-1,4-GLUCANASE A"/>
    <property type="match status" value="1"/>
</dbReference>
<dbReference type="InterPro" id="IPR001547">
    <property type="entry name" value="Glyco_hydro_5"/>
</dbReference>
<protein>
    <recommendedName>
        <fullName evidence="2">cellulase</fullName>
        <ecNumber evidence="2">3.2.1.4</ecNumber>
    </recommendedName>
</protein>
<evidence type="ECO:0000256" key="2">
    <source>
        <dbReference type="ARBA" id="ARBA00012601"/>
    </source>
</evidence>
<evidence type="ECO:0000313" key="7">
    <source>
        <dbReference type="EMBL" id="NHF62200.1"/>
    </source>
</evidence>
<evidence type="ECO:0000313" key="8">
    <source>
        <dbReference type="Proteomes" id="UP000818266"/>
    </source>
</evidence>
<dbReference type="RefSeq" id="WP_152582204.1">
    <property type="nucleotide sequence ID" value="NZ_VIKT02000003.1"/>
</dbReference>
<dbReference type="AlphaFoldDB" id="A0A9E5JKM4"/>
<dbReference type="InterPro" id="IPR017853">
    <property type="entry name" value="GH"/>
</dbReference>
<dbReference type="PANTHER" id="PTHR34142:SF1">
    <property type="entry name" value="GLYCOSIDE HYDROLASE FAMILY 5 DOMAIN-CONTAINING PROTEIN"/>
    <property type="match status" value="1"/>
</dbReference>
<comment type="caution">
    <text evidence="7">The sequence shown here is derived from an EMBL/GenBank/DDBJ whole genome shotgun (WGS) entry which is preliminary data.</text>
</comment>
<gene>
    <name evidence="7" type="ORF">FK219_002915</name>
</gene>
<comment type="similarity">
    <text evidence="5">Belongs to the glycosyl hydrolase 5 (cellulase A) family.</text>
</comment>
<evidence type="ECO:0000256" key="1">
    <source>
        <dbReference type="ARBA" id="ARBA00000966"/>
    </source>
</evidence>
<dbReference type="GO" id="GO:0008810">
    <property type="term" value="F:cellulase activity"/>
    <property type="evidence" value="ECO:0007669"/>
    <property type="project" value="UniProtKB-EC"/>
</dbReference>
<evidence type="ECO:0000256" key="5">
    <source>
        <dbReference type="RuleBase" id="RU361153"/>
    </source>
</evidence>
<keyword evidence="4 5" id="KW-0326">Glycosidase</keyword>
<evidence type="ECO:0000256" key="4">
    <source>
        <dbReference type="ARBA" id="ARBA00023295"/>
    </source>
</evidence>
<keyword evidence="8" id="KW-1185">Reference proteome</keyword>
<dbReference type="EMBL" id="VIKT02000003">
    <property type="protein sequence ID" value="NHF62200.1"/>
    <property type="molecule type" value="Genomic_DNA"/>
</dbReference>
<keyword evidence="3 5" id="KW-0378">Hydrolase</keyword>
<name>A0A9E5JKM4_9MICO</name>
<feature type="domain" description="Glycoside hydrolase family 5" evidence="6">
    <location>
        <begin position="99"/>
        <end position="366"/>
    </location>
</feature>
<evidence type="ECO:0000256" key="3">
    <source>
        <dbReference type="ARBA" id="ARBA00022801"/>
    </source>
</evidence>
<proteinExistence type="inferred from homology"/>
<dbReference type="EC" id="3.2.1.4" evidence="2"/>
<dbReference type="SUPFAM" id="SSF51445">
    <property type="entry name" value="(Trans)glycosidases"/>
    <property type="match status" value="1"/>
</dbReference>
<accession>A0A9E5JKM4</accession>
<organism evidence="7 8">
    <name type="scientific">Microcella pacifica</name>
    <dbReference type="NCBI Taxonomy" id="2591847"/>
    <lineage>
        <taxon>Bacteria</taxon>
        <taxon>Bacillati</taxon>
        <taxon>Actinomycetota</taxon>
        <taxon>Actinomycetes</taxon>
        <taxon>Micrococcales</taxon>
        <taxon>Microbacteriaceae</taxon>
        <taxon>Microcella</taxon>
    </lineage>
</organism>
<dbReference type="Pfam" id="PF00150">
    <property type="entry name" value="Cellulase"/>
    <property type="match status" value="1"/>
</dbReference>
<dbReference type="OrthoDB" id="68195at2"/>
<dbReference type="Gene3D" id="3.20.20.80">
    <property type="entry name" value="Glycosidases"/>
    <property type="match status" value="1"/>
</dbReference>
<comment type="catalytic activity">
    <reaction evidence="1">
        <text>Endohydrolysis of (1-&gt;4)-beta-D-glucosidic linkages in cellulose, lichenin and cereal beta-D-glucans.</text>
        <dbReference type="EC" id="3.2.1.4"/>
    </reaction>
</comment>
<reference evidence="7 8" key="2">
    <citation type="submission" date="2020-03" db="EMBL/GenBank/DDBJ databases">
        <title>Chryseoglobus sp. isolated from a deep-sea seamount.</title>
        <authorList>
            <person name="Zhang D.-C."/>
        </authorList>
    </citation>
    <scope>NUCLEOTIDE SEQUENCE [LARGE SCALE GENOMIC DNA]</scope>
    <source>
        <strain evidence="7 8">KN1116</strain>
    </source>
</reference>
<sequence length="398" mass="42798">MTERTRRTRLRRSIALSTVGVLLLGVAALGTLALALGWLERPARQAGHALASATPAAPVVGVRGAELIDRSTGDTLALLGANWPGFEYACIQGRGHNDGGDVDAAVAAMTEWGMTAVRIPLNQDCWFDDRPAIAFGTGAEYRASVREWVGRLTQAGLVVVLDLHWSAPAGVPADGLRPMPDVGSIEFWSSVASEYRKHRGVIFDLVNEPHSRFDTDAGEWVFELDWSCWADGGCAVPVENDRVQNHSGETYTAVGMIALVDAVRSAGATQPLVLSGIDYANDLRGWAAAAPDDDQLIAGVHLYPDQRCADRACWERELEPLADRVPVLVAEFGQSDGGDVFLREAYSWAEGHAAGALAWAWWDITDETSPDARFALVDGPDFAPRAPSGTALRELLAD</sequence>
<dbReference type="InterPro" id="IPR018087">
    <property type="entry name" value="Glyco_hydro_5_CS"/>
</dbReference>
<dbReference type="PROSITE" id="PS00659">
    <property type="entry name" value="GLYCOSYL_HYDROL_F5"/>
    <property type="match status" value="1"/>
</dbReference>
<dbReference type="GO" id="GO:0009251">
    <property type="term" value="P:glucan catabolic process"/>
    <property type="evidence" value="ECO:0007669"/>
    <property type="project" value="TreeGrafter"/>
</dbReference>
<reference evidence="7 8" key="1">
    <citation type="submission" date="2019-06" db="EMBL/GenBank/DDBJ databases">
        <authorList>
            <person name="De-Chao Zhang Q."/>
        </authorList>
    </citation>
    <scope>NUCLEOTIDE SEQUENCE [LARGE SCALE GENOMIC DNA]</scope>
    <source>
        <strain evidence="7 8">KN1116</strain>
    </source>
</reference>